<evidence type="ECO:0000256" key="3">
    <source>
        <dbReference type="ARBA" id="ARBA00022692"/>
    </source>
</evidence>
<feature type="transmembrane region" description="Helical" evidence="6">
    <location>
        <begin position="198"/>
        <end position="219"/>
    </location>
</feature>
<comment type="caution">
    <text evidence="7">The sequence shown here is derived from an EMBL/GenBank/DDBJ whole genome shotgun (WGS) entry which is preliminary data.</text>
</comment>
<evidence type="ECO:0000313" key="8">
    <source>
        <dbReference type="Proteomes" id="UP000325255"/>
    </source>
</evidence>
<dbReference type="Proteomes" id="UP000325255">
    <property type="component" value="Unassembled WGS sequence"/>
</dbReference>
<comment type="subcellular location">
    <subcellularLocation>
        <location evidence="1">Membrane</location>
        <topology evidence="1">Multi-pass membrane protein</topology>
    </subcellularLocation>
</comment>
<evidence type="ECO:0000313" key="7">
    <source>
        <dbReference type="EMBL" id="KAA5609596.1"/>
    </source>
</evidence>
<gene>
    <name evidence="7" type="ORF">F1189_23515</name>
</gene>
<comment type="similarity">
    <text evidence="2">Belongs to the TrbL/VirB6 family.</text>
</comment>
<evidence type="ECO:0000256" key="4">
    <source>
        <dbReference type="ARBA" id="ARBA00022989"/>
    </source>
</evidence>
<dbReference type="RefSeq" id="WP_150043419.1">
    <property type="nucleotide sequence ID" value="NZ_OW485607.1"/>
</dbReference>
<name>A0A5M6IMW9_9PROT</name>
<accession>A0A5M6IMW9</accession>
<dbReference type="EMBL" id="VWPK01000047">
    <property type="protein sequence ID" value="KAA5609596.1"/>
    <property type="molecule type" value="Genomic_DNA"/>
</dbReference>
<evidence type="ECO:0008006" key="9">
    <source>
        <dbReference type="Google" id="ProtNLM"/>
    </source>
</evidence>
<dbReference type="InterPro" id="IPR007688">
    <property type="entry name" value="Conjugal_tfr_TrbL/VirB6"/>
</dbReference>
<proteinExistence type="inferred from homology"/>
<feature type="transmembrane region" description="Helical" evidence="6">
    <location>
        <begin position="142"/>
        <end position="162"/>
    </location>
</feature>
<dbReference type="GO" id="GO:0030255">
    <property type="term" value="P:protein secretion by the type IV secretion system"/>
    <property type="evidence" value="ECO:0007669"/>
    <property type="project" value="InterPro"/>
</dbReference>
<dbReference type="OrthoDB" id="8058394at2"/>
<keyword evidence="4 6" id="KW-1133">Transmembrane helix</keyword>
<evidence type="ECO:0000256" key="5">
    <source>
        <dbReference type="ARBA" id="ARBA00023136"/>
    </source>
</evidence>
<organism evidence="7 8">
    <name type="scientific">Rhodovastum atsumiense</name>
    <dbReference type="NCBI Taxonomy" id="504468"/>
    <lineage>
        <taxon>Bacteria</taxon>
        <taxon>Pseudomonadati</taxon>
        <taxon>Pseudomonadota</taxon>
        <taxon>Alphaproteobacteria</taxon>
        <taxon>Acetobacterales</taxon>
        <taxon>Acetobacteraceae</taxon>
        <taxon>Rhodovastum</taxon>
    </lineage>
</organism>
<keyword evidence="5 6" id="KW-0472">Membrane</keyword>
<keyword evidence="3 6" id="KW-0812">Transmembrane</keyword>
<dbReference type="GO" id="GO:0016020">
    <property type="term" value="C:membrane"/>
    <property type="evidence" value="ECO:0007669"/>
    <property type="project" value="UniProtKB-SubCell"/>
</dbReference>
<reference evidence="7 8" key="1">
    <citation type="submission" date="2019-09" db="EMBL/GenBank/DDBJ databases">
        <title>Genome sequence of Rhodovastum atsumiense, a diverse member of the Acetobacteraceae family of non-sulfur purple photosynthetic bacteria.</title>
        <authorList>
            <person name="Meyer T."/>
            <person name="Kyndt J."/>
        </authorList>
    </citation>
    <scope>NUCLEOTIDE SEQUENCE [LARGE SCALE GENOMIC DNA]</scope>
    <source>
        <strain evidence="7 8">DSM 21279</strain>
    </source>
</reference>
<evidence type="ECO:0000256" key="6">
    <source>
        <dbReference type="SAM" id="Phobius"/>
    </source>
</evidence>
<feature type="transmembrane region" description="Helical" evidence="6">
    <location>
        <begin position="34"/>
        <end position="53"/>
    </location>
</feature>
<keyword evidence="8" id="KW-1185">Reference proteome</keyword>
<protein>
    <recommendedName>
        <fullName evidence="9">Type IV secretion system protein</fullName>
    </recommendedName>
</protein>
<feature type="transmembrane region" description="Helical" evidence="6">
    <location>
        <begin position="246"/>
        <end position="277"/>
    </location>
</feature>
<dbReference type="AlphaFoldDB" id="A0A5M6IMW9"/>
<evidence type="ECO:0000256" key="2">
    <source>
        <dbReference type="ARBA" id="ARBA00007802"/>
    </source>
</evidence>
<feature type="transmembrane region" description="Helical" evidence="6">
    <location>
        <begin position="168"/>
        <end position="186"/>
    </location>
</feature>
<evidence type="ECO:0000256" key="1">
    <source>
        <dbReference type="ARBA" id="ARBA00004141"/>
    </source>
</evidence>
<sequence length="298" mass="31216">MAESGFLDLTTHLDTVLIDGVGEAVQGLLAGVRAPLAAALSLLVMFLGLEAMVGNASARRFAMTALKAAFIVTLLRAENYVPYIQEAALTTVPAELARWLNGPGVQANAARQFDVLAEALKHAAALLLVQLPGVLNSVNRGLVHGFGIVGSGGIYVMCLLWYLPRILLGIVIVLGPCLIPFFLFHATRAYAESWVGKVVALTVLQLAAAVLVRLLLVAITHRMLVLQASAAAGDEGLWTFAGMTGLMWFGALMMAVLPLAITVGSGIGAASTAIFAYTAAAARMPVRTTAAAARLARR</sequence>
<dbReference type="Pfam" id="PF04610">
    <property type="entry name" value="TrbL"/>
    <property type="match status" value="1"/>
</dbReference>